<dbReference type="GO" id="GO:0016020">
    <property type="term" value="C:membrane"/>
    <property type="evidence" value="ECO:0007669"/>
    <property type="project" value="TreeGrafter"/>
</dbReference>
<name>A0AAV1HPA2_9CHLO</name>
<evidence type="ECO:0000256" key="1">
    <source>
        <dbReference type="SAM" id="MobiDB-lite"/>
    </source>
</evidence>
<dbReference type="InterPro" id="IPR037239">
    <property type="entry name" value="OSBP_sf"/>
</dbReference>
<gene>
    <name evidence="2" type="ORF">CVIRNUC_000104</name>
</gene>
<reference evidence="2 3" key="1">
    <citation type="submission" date="2023-10" db="EMBL/GenBank/DDBJ databases">
        <authorList>
            <person name="Maclean D."/>
            <person name="Macfadyen A."/>
        </authorList>
    </citation>
    <scope>NUCLEOTIDE SEQUENCE [LARGE SCALE GENOMIC DNA]</scope>
</reference>
<dbReference type="Gene3D" id="2.40.160.120">
    <property type="match status" value="1"/>
</dbReference>
<dbReference type="AlphaFoldDB" id="A0AAV1HPA2"/>
<keyword evidence="3" id="KW-1185">Reference proteome</keyword>
<dbReference type="GO" id="GO:0032934">
    <property type="term" value="F:sterol binding"/>
    <property type="evidence" value="ECO:0007669"/>
    <property type="project" value="TreeGrafter"/>
</dbReference>
<dbReference type="PANTHER" id="PTHR10972">
    <property type="entry name" value="OXYSTEROL-BINDING PROTEIN-RELATED"/>
    <property type="match status" value="1"/>
</dbReference>
<sequence>MSPTPVMTVTSHYDRKAEGTEIPSLNALCISSEPQSFPVPTWVASEPPVTSRRSQLPEPQEPSKPIRTWEVLKGVIGKDLLDADLPISQYAPFTALHARCAELECTRLLDQAAQLPRASMDRLLLIAAFAQSGFATGLRPFRNLNAAMGETLELVRPEQGMRCLFESVHHDYSKRCRIINAWHAEGAQWTLTGEDEPTVSLAGASADIHLNWTNNLTFNDGEEFSWRKDTLNCSGLLTGNLMIVPKGTLNVRAHATGKTLRLTFVEPSSGMFSPRKERKNEITGHMVDEQGNKVAGPTISGSFSGVLTVHFEDGSQRRLWEKDCPAKGQRRYQFSDWDASLNEITQGQRGRLPPSDARFRPDVRAIEDGRFTEAESIKKDLVGRLRRQVHEAHKAGAAPEPRWFQLKSPEALTPGTVEGTEQRYRFTGEYWKARESGKWEKVPDIFEIQCAREE</sequence>
<evidence type="ECO:0008006" key="4">
    <source>
        <dbReference type="Google" id="ProtNLM"/>
    </source>
</evidence>
<accession>A0AAV1HPA2</accession>
<protein>
    <recommendedName>
        <fullName evidence="4">Oxysterol-binding protein</fullName>
    </recommendedName>
</protein>
<organism evidence="2 3">
    <name type="scientific">Coccomyxa viridis</name>
    <dbReference type="NCBI Taxonomy" id="1274662"/>
    <lineage>
        <taxon>Eukaryota</taxon>
        <taxon>Viridiplantae</taxon>
        <taxon>Chlorophyta</taxon>
        <taxon>core chlorophytes</taxon>
        <taxon>Trebouxiophyceae</taxon>
        <taxon>Trebouxiophyceae incertae sedis</taxon>
        <taxon>Coccomyxaceae</taxon>
        <taxon>Coccomyxa</taxon>
    </lineage>
</organism>
<evidence type="ECO:0000313" key="3">
    <source>
        <dbReference type="Proteomes" id="UP001314263"/>
    </source>
</evidence>
<proteinExistence type="predicted"/>
<dbReference type="EMBL" id="CAUYUE010000001">
    <property type="protein sequence ID" value="CAK0732247.1"/>
    <property type="molecule type" value="Genomic_DNA"/>
</dbReference>
<evidence type="ECO:0000313" key="2">
    <source>
        <dbReference type="EMBL" id="CAK0732247.1"/>
    </source>
</evidence>
<feature type="region of interest" description="Disordered" evidence="1">
    <location>
        <begin position="43"/>
        <end position="64"/>
    </location>
</feature>
<dbReference type="InterPro" id="IPR000648">
    <property type="entry name" value="Oxysterol-bd"/>
</dbReference>
<dbReference type="SUPFAM" id="SSF144000">
    <property type="entry name" value="Oxysterol-binding protein-like"/>
    <property type="match status" value="1"/>
</dbReference>
<dbReference type="GO" id="GO:0005829">
    <property type="term" value="C:cytosol"/>
    <property type="evidence" value="ECO:0007669"/>
    <property type="project" value="TreeGrafter"/>
</dbReference>
<comment type="caution">
    <text evidence="2">The sequence shown here is derived from an EMBL/GenBank/DDBJ whole genome shotgun (WGS) entry which is preliminary data.</text>
</comment>
<dbReference type="Pfam" id="PF01237">
    <property type="entry name" value="Oxysterol_BP"/>
    <property type="match status" value="1"/>
</dbReference>
<dbReference type="Proteomes" id="UP001314263">
    <property type="component" value="Unassembled WGS sequence"/>
</dbReference>